<feature type="compositionally biased region" description="Basic and acidic residues" evidence="1">
    <location>
        <begin position="527"/>
        <end position="553"/>
    </location>
</feature>
<feature type="compositionally biased region" description="Polar residues" evidence="1">
    <location>
        <begin position="121"/>
        <end position="133"/>
    </location>
</feature>
<dbReference type="EMBL" id="MLYV02000728">
    <property type="protein sequence ID" value="PSR78712.1"/>
    <property type="molecule type" value="Genomic_DNA"/>
</dbReference>
<name>A0A2R6NX13_9APHY</name>
<feature type="compositionally biased region" description="Low complexity" evidence="1">
    <location>
        <begin position="214"/>
        <end position="229"/>
    </location>
</feature>
<dbReference type="AlphaFoldDB" id="A0A2R6NX13"/>
<dbReference type="OrthoDB" id="2555519at2759"/>
<sequence length="617" mass="65582">MSGQFKAKVTAKVDYDRTRPASPSKTHMSLSPPPRPKAKVNTSATITARKPAGVVSAANLTSTTRANIPVSRAPSPFKPSQSRPAQTSTAAPPVKAKVTGGIRGNGTIASGSTLPELRQRALTTTPGDSSAINSARARRGSLSSHVSSSTRTAPPTPSSRPGTATANEESSSVVSGPGGLRVKSKVYSSVDHTSGPSQSLPASPSFSRHTRPARVPSVSNLSLSPPSRSATSNGTLSLSPSTSGHQRFGSTHDTQAQQPFRPFQSHIDLSGNYTNHLPSNPIDPAHIPLPPHSPPSSTLSFSSRSSASRSSVSCDTRSSEASGSTAPTLHSRVNGYNHANEIKHVRSRSNNDASGIQLSPLSREPSQDSAADNESDDDDDDGHDSDDPERKLKNEAKSIRKIADLEITNRSLLAINSMLEATKHKQAKEIRDLRRRLRESILVLPPSVYYAAKSSMAEDGTLPDDDKVEGDDEDEEEVDQAVLEGKTDESYRRVKGILEGLLESGRRALESKPEDFAGSGKGGAKVLSEEEARTWRGDDVDSRSILERLHADDASFTSHFTPSDASSRPLTPSRVAIPDGDFGSEDEVEASLIIDPEDVEGRRSTLPPITVTPSPSS</sequence>
<reference evidence="2 3" key="1">
    <citation type="submission" date="2018-02" db="EMBL/GenBank/DDBJ databases">
        <title>Genome sequence of the basidiomycete white-rot fungus Phlebia centrifuga.</title>
        <authorList>
            <person name="Granchi Z."/>
            <person name="Peng M."/>
            <person name="de Vries R.P."/>
            <person name="Hilden K."/>
            <person name="Makela M.R."/>
            <person name="Grigoriev I."/>
            <person name="Riley R."/>
        </authorList>
    </citation>
    <scope>NUCLEOTIDE SEQUENCE [LARGE SCALE GENOMIC DNA]</scope>
    <source>
        <strain evidence="2 3">FBCC195</strain>
    </source>
</reference>
<organism evidence="2 3">
    <name type="scientific">Hermanssonia centrifuga</name>
    <dbReference type="NCBI Taxonomy" id="98765"/>
    <lineage>
        <taxon>Eukaryota</taxon>
        <taxon>Fungi</taxon>
        <taxon>Dikarya</taxon>
        <taxon>Basidiomycota</taxon>
        <taxon>Agaricomycotina</taxon>
        <taxon>Agaricomycetes</taxon>
        <taxon>Polyporales</taxon>
        <taxon>Meruliaceae</taxon>
        <taxon>Hermanssonia</taxon>
    </lineage>
</organism>
<evidence type="ECO:0000256" key="1">
    <source>
        <dbReference type="SAM" id="MobiDB-lite"/>
    </source>
</evidence>
<keyword evidence="3" id="KW-1185">Reference proteome</keyword>
<dbReference type="STRING" id="98765.A0A2R6NX13"/>
<protein>
    <submittedName>
        <fullName evidence="2">Uncharacterized protein</fullName>
    </submittedName>
</protein>
<feature type="region of interest" description="Disordered" evidence="1">
    <location>
        <begin position="1"/>
        <end position="333"/>
    </location>
</feature>
<dbReference type="Proteomes" id="UP000186601">
    <property type="component" value="Unassembled WGS sequence"/>
</dbReference>
<dbReference type="PANTHER" id="PTHR38701:SF1">
    <property type="entry name" value="UP-REGULATED DURING SEPTATION PROTEIN 1 DOMAIN-CONTAINING PROTEIN"/>
    <property type="match status" value="1"/>
</dbReference>
<feature type="region of interest" description="Disordered" evidence="1">
    <location>
        <begin position="508"/>
        <end position="617"/>
    </location>
</feature>
<comment type="caution">
    <text evidence="2">The sequence shown here is derived from an EMBL/GenBank/DDBJ whole genome shotgun (WGS) entry which is preliminary data.</text>
</comment>
<accession>A0A2R6NX13</accession>
<feature type="compositionally biased region" description="Acidic residues" evidence="1">
    <location>
        <begin position="371"/>
        <end position="387"/>
    </location>
</feature>
<feature type="compositionally biased region" description="Polar residues" evidence="1">
    <location>
        <begin position="555"/>
        <end position="570"/>
    </location>
</feature>
<evidence type="ECO:0000313" key="2">
    <source>
        <dbReference type="EMBL" id="PSR78712.1"/>
    </source>
</evidence>
<feature type="region of interest" description="Disordered" evidence="1">
    <location>
        <begin position="346"/>
        <end position="395"/>
    </location>
</feature>
<evidence type="ECO:0000313" key="3">
    <source>
        <dbReference type="Proteomes" id="UP000186601"/>
    </source>
</evidence>
<dbReference type="PANTHER" id="PTHR38701">
    <property type="entry name" value="CHROMOSOME 8, WHOLE GENOME SHOTGUN SEQUENCE"/>
    <property type="match status" value="1"/>
</dbReference>
<feature type="region of interest" description="Disordered" evidence="1">
    <location>
        <begin position="455"/>
        <end position="486"/>
    </location>
</feature>
<proteinExistence type="predicted"/>
<feature type="compositionally biased region" description="Acidic residues" evidence="1">
    <location>
        <begin position="461"/>
        <end position="479"/>
    </location>
</feature>
<feature type="compositionally biased region" description="Polar residues" evidence="1">
    <location>
        <begin position="348"/>
        <end position="360"/>
    </location>
</feature>
<gene>
    <name evidence="2" type="ORF">PHLCEN_2v7301</name>
</gene>
<feature type="compositionally biased region" description="Polar residues" evidence="1">
    <location>
        <begin position="78"/>
        <end position="90"/>
    </location>
</feature>
<feature type="compositionally biased region" description="Low complexity" evidence="1">
    <location>
        <begin position="295"/>
        <end position="316"/>
    </location>
</feature>
<feature type="compositionally biased region" description="Polar residues" evidence="1">
    <location>
        <begin position="230"/>
        <end position="258"/>
    </location>
</feature>
<feature type="compositionally biased region" description="Polar residues" evidence="1">
    <location>
        <begin position="186"/>
        <end position="207"/>
    </location>
</feature>
<feature type="compositionally biased region" description="Low complexity" evidence="1">
    <location>
        <begin position="141"/>
        <end position="175"/>
    </location>
</feature>